<protein>
    <submittedName>
        <fullName evidence="2">Uncharacterized protein</fullName>
    </submittedName>
</protein>
<evidence type="ECO:0000256" key="1">
    <source>
        <dbReference type="SAM" id="MobiDB-lite"/>
    </source>
</evidence>
<dbReference type="RefSeq" id="WP_203962836.1">
    <property type="nucleotide sequence ID" value="NZ_AP023355.1"/>
</dbReference>
<dbReference type="SUPFAM" id="SSF53335">
    <property type="entry name" value="S-adenosyl-L-methionine-dependent methyltransferases"/>
    <property type="match status" value="1"/>
</dbReference>
<proteinExistence type="predicted"/>
<feature type="compositionally biased region" description="Low complexity" evidence="1">
    <location>
        <begin position="471"/>
        <end position="484"/>
    </location>
</feature>
<gene>
    <name evidence="2" type="ORF">Athai_39660</name>
</gene>
<sequence>MSASTVTVDAGAVPLLGGELLGESDLDGTDRYGDWLLPLLAEALPATGRTLVLGRYHDSLLTALAARGSQVDLVLRSLPDAAAARVRLAAAGVRVRCGGLDRIPAGSGYDAVLAVDDPVILSGPDHLPGSWPATLATIGALARPGAPVVVLVPNPFGLDRLVHGDAPTTAGPGVDPAGSAAGIDGVPGGVAAVPGVLAAAGLPVRTLLAGYPGLVATATALPPYPEGGDTAAEVPARLIAAGYAAAHAGPALTDPGRLAYQAVRHGLGFPLAPHWIAITTRRVGSVTGTGSRSAAVHPGPVGTEPVGTEPVGTGPAHPEPGRTEPAADGRPPADVTDALDTAPAAIVLADRGQPAYWAVPRVVRRAGAGWRAEPLRPDHSVRLLDHLRRDPRRLTGAVPAGESLADALAAACRHGDLVAVRGLVTGYLGFLGTGAQAGRWRAVWSDDEAGEDPLCRADRVLATCDAVLVGPAPADPDGAMPEAGDTGDVDRDGAGPDGAAGPTGSLVLRLADRSWSSGVAVPVRLVFLRGLQRFAYRLLASGAPHPWPAGLSADRLASTLAATADVTTSARELADAAALAVYLTAPLGTDEPPPAAEEPGAGQLAPGQAVAGGAEPGEHAEAVRYAAGQPRWAADPALATPPPRGYAEALAVIGALGAELADARAQIGWLDVTVAERDRRLSELGTLRRSVTYRVGYLATLPYHLGIRLLRRELRRLRRP</sequence>
<keyword evidence="3" id="KW-1185">Reference proteome</keyword>
<feature type="region of interest" description="Disordered" evidence="1">
    <location>
        <begin position="471"/>
        <end position="500"/>
    </location>
</feature>
<reference evidence="2 3" key="1">
    <citation type="submission" date="2020-08" db="EMBL/GenBank/DDBJ databases">
        <title>Whole genome shotgun sequence of Actinocatenispora thailandica NBRC 105041.</title>
        <authorList>
            <person name="Komaki H."/>
            <person name="Tamura T."/>
        </authorList>
    </citation>
    <scope>NUCLEOTIDE SEQUENCE [LARGE SCALE GENOMIC DNA]</scope>
    <source>
        <strain evidence="2 3">NBRC 105041</strain>
    </source>
</reference>
<feature type="region of interest" description="Disordered" evidence="1">
    <location>
        <begin position="287"/>
        <end position="336"/>
    </location>
</feature>
<name>A0A7R7DRF1_9ACTN</name>
<evidence type="ECO:0000313" key="2">
    <source>
        <dbReference type="EMBL" id="BCJ36463.1"/>
    </source>
</evidence>
<evidence type="ECO:0000313" key="3">
    <source>
        <dbReference type="Proteomes" id="UP000611640"/>
    </source>
</evidence>
<organism evidence="2 3">
    <name type="scientific">Actinocatenispora thailandica</name>
    <dbReference type="NCBI Taxonomy" id="227318"/>
    <lineage>
        <taxon>Bacteria</taxon>
        <taxon>Bacillati</taxon>
        <taxon>Actinomycetota</taxon>
        <taxon>Actinomycetes</taxon>
        <taxon>Micromonosporales</taxon>
        <taxon>Micromonosporaceae</taxon>
        <taxon>Actinocatenispora</taxon>
    </lineage>
</organism>
<dbReference type="InterPro" id="IPR029063">
    <property type="entry name" value="SAM-dependent_MTases_sf"/>
</dbReference>
<feature type="region of interest" description="Disordered" evidence="1">
    <location>
        <begin position="589"/>
        <end position="616"/>
    </location>
</feature>
<dbReference type="EMBL" id="AP023355">
    <property type="protein sequence ID" value="BCJ36463.1"/>
    <property type="molecule type" value="Genomic_DNA"/>
</dbReference>
<accession>A0A7R7DRF1</accession>
<feature type="compositionally biased region" description="Low complexity" evidence="1">
    <location>
        <begin position="597"/>
        <end position="613"/>
    </location>
</feature>
<dbReference type="Proteomes" id="UP000611640">
    <property type="component" value="Chromosome"/>
</dbReference>
<dbReference type="KEGG" id="atl:Athai_39660"/>
<dbReference type="AlphaFoldDB" id="A0A7R7DRF1"/>